<keyword evidence="9" id="KW-1185">Reference proteome</keyword>
<gene>
    <name evidence="8" type="ORF">OXX778_LOCUS11940</name>
</gene>
<evidence type="ECO:0000256" key="5">
    <source>
        <dbReference type="ARBA" id="ARBA00023134"/>
    </source>
</evidence>
<dbReference type="InterPro" id="IPR000217">
    <property type="entry name" value="Tubulin"/>
</dbReference>
<evidence type="ECO:0000256" key="3">
    <source>
        <dbReference type="ARBA" id="ARBA00022701"/>
    </source>
</evidence>
<dbReference type="PANTHER" id="PTHR11588">
    <property type="entry name" value="TUBULIN"/>
    <property type="match status" value="1"/>
</dbReference>
<dbReference type="Gene3D" id="3.40.50.1440">
    <property type="entry name" value="Tubulin/FtsZ, GTPase domain"/>
    <property type="match status" value="1"/>
</dbReference>
<evidence type="ECO:0000256" key="4">
    <source>
        <dbReference type="ARBA" id="ARBA00022741"/>
    </source>
</evidence>
<evidence type="ECO:0000313" key="8">
    <source>
        <dbReference type="EMBL" id="CAF0911737.1"/>
    </source>
</evidence>
<comment type="cofactor">
    <cofactor evidence="1">
        <name>Mg(2+)</name>
        <dbReference type="ChEBI" id="CHEBI:18420"/>
    </cofactor>
</comment>
<dbReference type="AlphaFoldDB" id="A0A814AB13"/>
<dbReference type="InterPro" id="IPR017975">
    <property type="entry name" value="Tubulin_CS"/>
</dbReference>
<dbReference type="PRINTS" id="PR01163">
    <property type="entry name" value="BETATUBULIN"/>
</dbReference>
<dbReference type="PRINTS" id="PR01161">
    <property type="entry name" value="TUBULIN"/>
</dbReference>
<dbReference type="InterPro" id="IPR036525">
    <property type="entry name" value="Tubulin/FtsZ_GTPase_sf"/>
</dbReference>
<evidence type="ECO:0000259" key="7">
    <source>
        <dbReference type="SMART" id="SM00864"/>
    </source>
</evidence>
<evidence type="ECO:0000313" key="9">
    <source>
        <dbReference type="Proteomes" id="UP000663879"/>
    </source>
</evidence>
<accession>A0A814AB13</accession>
<dbReference type="GO" id="GO:0005200">
    <property type="term" value="F:structural constituent of cytoskeleton"/>
    <property type="evidence" value="ECO:0007669"/>
    <property type="project" value="InterPro"/>
</dbReference>
<comment type="subunit">
    <text evidence="6">Dimer of alpha and beta chains. A typical microtubule is a hollow water-filled tube with an outer diameter of 25 nm and an inner diameter of 15 nM. Alpha-beta heterodimers associate head-to-tail to form protofilaments running lengthwise along the microtubule wall with the beta-tubulin subunit facing the microtubule plus end conferring a structural polarity. Microtubules usually have 13 protofilaments but different protofilament numbers can be found in some organisms and specialized cells.</text>
</comment>
<evidence type="ECO:0000256" key="1">
    <source>
        <dbReference type="ARBA" id="ARBA00001946"/>
    </source>
</evidence>
<keyword evidence="5 6" id="KW-0342">GTP-binding</keyword>
<dbReference type="SMART" id="SM00864">
    <property type="entry name" value="Tubulin"/>
    <property type="match status" value="1"/>
</dbReference>
<dbReference type="Gene3D" id="3.30.1330.20">
    <property type="entry name" value="Tubulin/FtsZ, C-terminal domain"/>
    <property type="match status" value="1"/>
</dbReference>
<feature type="domain" description="Tubulin/FtsZ GTPase" evidence="7">
    <location>
        <begin position="49"/>
        <end position="244"/>
    </location>
</feature>
<dbReference type="GO" id="GO:0005874">
    <property type="term" value="C:microtubule"/>
    <property type="evidence" value="ECO:0007669"/>
    <property type="project" value="UniProtKB-KW"/>
</dbReference>
<evidence type="ECO:0000256" key="6">
    <source>
        <dbReference type="RuleBase" id="RU000352"/>
    </source>
</evidence>
<dbReference type="InterPro" id="IPR003008">
    <property type="entry name" value="Tubulin_FtsZ_GTPase"/>
</dbReference>
<protein>
    <recommendedName>
        <fullName evidence="6">Tubulin beta chain</fullName>
    </recommendedName>
</protein>
<comment type="function">
    <text evidence="6">Tubulin is the major constituent of microtubules, a cylinder consisting of laterally associated linear protofilaments composed of alpha- and beta-tubulin heterodimers. Microtubules grow by the addition of GTP-tubulin dimers to the microtubule end, where a stabilizing cap forms. Below the cap, tubulin dimers are in GDP-bound state, owing to GTPase activity of alpha-tubulin.</text>
</comment>
<dbReference type="PROSITE" id="PS00227">
    <property type="entry name" value="TUBULIN"/>
    <property type="match status" value="1"/>
</dbReference>
<dbReference type="SUPFAM" id="SSF55307">
    <property type="entry name" value="Tubulin C-terminal domain-like"/>
    <property type="match status" value="1"/>
</dbReference>
<dbReference type="InterPro" id="IPR037103">
    <property type="entry name" value="Tubulin/FtsZ-like_C"/>
</dbReference>
<evidence type="ECO:0000256" key="2">
    <source>
        <dbReference type="ARBA" id="ARBA00009636"/>
    </source>
</evidence>
<sequence length="441" mass="50652">MSEIIQIQIGQCGSQIGENFWEKLIDEHKIDKNGKFCGTENERFLLDNSKVHLDQNSKDRYTPRTVFIDLDSNVLENIKQSSLNKLFKTEDMIYSNEGTGNCFPFGHYLSNEIVDKALERIRKKVEGCDKFHGFNLIYSLAGGTGSGLGTKLYEKLCTEYKSKCNSFNVIPHEKTKSNCLEVFNSTLALHHNIEYSNFILLYDNNALINACLSRMHIKSPNINNLNSLISRTLLDLTACERFPAQLKTGLIKIHQNLTHISKDYSNDYGSRFCFNVPNISIESKRLNDFNQEMYQLKDNNLLTLNNVRGKTLSFASLYRGKDLSMHDIFQQVSNFQNKNADYFCDNLAKNTLTGVCDISEMNSNISCLTINNTTAIREPLSRLRQSCSQLSSKKAFYRWYINEGGMDEMEFAEAEENIYYLAAEYEKIEKNEIEENIDETE</sequence>
<dbReference type="GO" id="GO:0003924">
    <property type="term" value="F:GTPase activity"/>
    <property type="evidence" value="ECO:0007669"/>
    <property type="project" value="InterPro"/>
</dbReference>
<dbReference type="InterPro" id="IPR002453">
    <property type="entry name" value="Beta_tubulin"/>
</dbReference>
<dbReference type="InterPro" id="IPR008280">
    <property type="entry name" value="Tub_FtsZ_C"/>
</dbReference>
<dbReference type="GO" id="GO:0005525">
    <property type="term" value="F:GTP binding"/>
    <property type="evidence" value="ECO:0007669"/>
    <property type="project" value="UniProtKB-UniRule"/>
</dbReference>
<dbReference type="Proteomes" id="UP000663879">
    <property type="component" value="Unassembled WGS sequence"/>
</dbReference>
<dbReference type="Pfam" id="PF00091">
    <property type="entry name" value="Tubulin"/>
    <property type="match status" value="1"/>
</dbReference>
<dbReference type="GO" id="GO:0007017">
    <property type="term" value="P:microtubule-based process"/>
    <property type="evidence" value="ECO:0007669"/>
    <property type="project" value="InterPro"/>
</dbReference>
<reference evidence="8" key="1">
    <citation type="submission" date="2021-02" db="EMBL/GenBank/DDBJ databases">
        <authorList>
            <person name="Nowell W R."/>
        </authorList>
    </citation>
    <scope>NUCLEOTIDE SEQUENCE</scope>
    <source>
        <strain evidence="8">Ploen Becks lab</strain>
    </source>
</reference>
<dbReference type="Gene3D" id="1.10.287.600">
    <property type="entry name" value="Helix hairpin bin"/>
    <property type="match status" value="1"/>
</dbReference>
<keyword evidence="3 6" id="KW-0493">Microtubule</keyword>
<keyword evidence="4 6" id="KW-0547">Nucleotide-binding</keyword>
<dbReference type="Pfam" id="PF03953">
    <property type="entry name" value="Tubulin_C"/>
    <property type="match status" value="1"/>
</dbReference>
<dbReference type="InterPro" id="IPR023123">
    <property type="entry name" value="Tubulin_C"/>
</dbReference>
<dbReference type="SUPFAM" id="SSF52490">
    <property type="entry name" value="Tubulin nucleotide-binding domain-like"/>
    <property type="match status" value="1"/>
</dbReference>
<comment type="similarity">
    <text evidence="2 6">Belongs to the tubulin family.</text>
</comment>
<name>A0A814AB13_9BILA</name>
<dbReference type="EMBL" id="CAJNOC010002090">
    <property type="protein sequence ID" value="CAF0911737.1"/>
    <property type="molecule type" value="Genomic_DNA"/>
</dbReference>
<organism evidence="8 9">
    <name type="scientific">Brachionus calyciflorus</name>
    <dbReference type="NCBI Taxonomy" id="104777"/>
    <lineage>
        <taxon>Eukaryota</taxon>
        <taxon>Metazoa</taxon>
        <taxon>Spiralia</taxon>
        <taxon>Gnathifera</taxon>
        <taxon>Rotifera</taxon>
        <taxon>Eurotatoria</taxon>
        <taxon>Monogononta</taxon>
        <taxon>Pseudotrocha</taxon>
        <taxon>Ploima</taxon>
        <taxon>Brachionidae</taxon>
        <taxon>Brachionus</taxon>
    </lineage>
</organism>
<proteinExistence type="inferred from homology"/>
<comment type="caution">
    <text evidence="8">The sequence shown here is derived from an EMBL/GenBank/DDBJ whole genome shotgun (WGS) entry which is preliminary data.</text>
</comment>
<dbReference type="InterPro" id="IPR018316">
    <property type="entry name" value="Tubulin/FtsZ_2-layer-sand-dom"/>
</dbReference>